<comment type="caution">
    <text evidence="1">The sequence shown here is derived from an EMBL/GenBank/DDBJ whole genome shotgun (WGS) entry which is preliminary data.</text>
</comment>
<dbReference type="AlphaFoldDB" id="A0ABD5MCR9"/>
<keyword evidence="2" id="KW-1185">Reference proteome</keyword>
<accession>A0ABD5MCR9</accession>
<sequence>MAGSIGALWEVTKRAGDRLVGWDRLVATGKGLFGVAKRLAERIVSPLRRGDGPNKFRLSAMDTATTTYDGDDGWASRPPAVLECPRCGGDIPQHHARDDIDCPHCVAEFSYREFPDLELKHLTCPVCRSEMVHGQRHPESFDIVEWATCNGCRYHWEFKHSYS</sequence>
<reference evidence="1 2" key="1">
    <citation type="submission" date="2024-08" db="EMBL/GenBank/DDBJ databases">
        <title>Halobellus sp. MBLA0158 whole genome sequence.</title>
        <authorList>
            <person name="Hwang C.Y."/>
            <person name="Cho E.-S."/>
            <person name="Seo M.-J."/>
        </authorList>
    </citation>
    <scope>NUCLEOTIDE SEQUENCE [LARGE SCALE GENOMIC DNA]</scope>
    <source>
        <strain evidence="1 2">MBLA0158</strain>
    </source>
</reference>
<evidence type="ECO:0000313" key="2">
    <source>
        <dbReference type="Proteomes" id="UP001570511"/>
    </source>
</evidence>
<organism evidence="1 2">
    <name type="scientific">Halobellus rubicundus</name>
    <dbReference type="NCBI Taxonomy" id="2996466"/>
    <lineage>
        <taxon>Archaea</taxon>
        <taxon>Methanobacteriati</taxon>
        <taxon>Methanobacteriota</taxon>
        <taxon>Stenosarchaea group</taxon>
        <taxon>Halobacteria</taxon>
        <taxon>Halobacteriales</taxon>
        <taxon>Haloferacaceae</taxon>
        <taxon>Halobellus</taxon>
    </lineage>
</organism>
<proteinExistence type="predicted"/>
<protein>
    <submittedName>
        <fullName evidence="1">Uncharacterized protein</fullName>
    </submittedName>
</protein>
<name>A0ABD5MCR9_9EURY</name>
<dbReference type="Proteomes" id="UP001570511">
    <property type="component" value="Unassembled WGS sequence"/>
</dbReference>
<evidence type="ECO:0000313" key="1">
    <source>
        <dbReference type="EMBL" id="MFA1611707.1"/>
    </source>
</evidence>
<dbReference type="RefSeq" id="WP_372390065.1">
    <property type="nucleotide sequence ID" value="NZ_JBGNYA010000001.1"/>
</dbReference>
<dbReference type="EMBL" id="JBGNYA010000001">
    <property type="protein sequence ID" value="MFA1611707.1"/>
    <property type="molecule type" value="Genomic_DNA"/>
</dbReference>
<gene>
    <name evidence="1" type="ORF">OS889_11905</name>
</gene>